<dbReference type="EMBL" id="CM029039">
    <property type="protein sequence ID" value="KAG2639793.1"/>
    <property type="molecule type" value="Genomic_DNA"/>
</dbReference>
<comment type="caution">
    <text evidence="1">The sequence shown here is derived from an EMBL/GenBank/DDBJ whole genome shotgun (WGS) entry which is preliminary data.</text>
</comment>
<reference evidence="1" key="1">
    <citation type="submission" date="2020-05" db="EMBL/GenBank/DDBJ databases">
        <title>WGS assembly of Panicum virgatum.</title>
        <authorList>
            <person name="Lovell J.T."/>
            <person name="Jenkins J."/>
            <person name="Shu S."/>
            <person name="Juenger T.E."/>
            <person name="Schmutz J."/>
        </authorList>
    </citation>
    <scope>NUCLEOTIDE SEQUENCE</scope>
    <source>
        <strain evidence="1">AP13</strain>
    </source>
</reference>
<evidence type="ECO:0000313" key="1">
    <source>
        <dbReference type="EMBL" id="KAG2639793.1"/>
    </source>
</evidence>
<protein>
    <submittedName>
        <fullName evidence="1">Uncharacterized protein</fullName>
    </submittedName>
</protein>
<name>A0A8T0W550_PANVG</name>
<organism evidence="1 2">
    <name type="scientific">Panicum virgatum</name>
    <name type="common">Blackwell switchgrass</name>
    <dbReference type="NCBI Taxonomy" id="38727"/>
    <lineage>
        <taxon>Eukaryota</taxon>
        <taxon>Viridiplantae</taxon>
        <taxon>Streptophyta</taxon>
        <taxon>Embryophyta</taxon>
        <taxon>Tracheophyta</taxon>
        <taxon>Spermatophyta</taxon>
        <taxon>Magnoliopsida</taxon>
        <taxon>Liliopsida</taxon>
        <taxon>Poales</taxon>
        <taxon>Poaceae</taxon>
        <taxon>PACMAD clade</taxon>
        <taxon>Panicoideae</taxon>
        <taxon>Panicodae</taxon>
        <taxon>Paniceae</taxon>
        <taxon>Panicinae</taxon>
        <taxon>Panicum</taxon>
        <taxon>Panicum sect. Hiantes</taxon>
    </lineage>
</organism>
<keyword evidence="2" id="KW-1185">Reference proteome</keyword>
<accession>A0A8T0W550</accession>
<dbReference type="Proteomes" id="UP000823388">
    <property type="component" value="Chromosome 2K"/>
</dbReference>
<evidence type="ECO:0000313" key="2">
    <source>
        <dbReference type="Proteomes" id="UP000823388"/>
    </source>
</evidence>
<sequence>MSAGHCDPHTEEHLHPGHHARTFISLLLPSPCFVCVGKWDPGKKKRRIEGPLLAAIVLDFVRVDHPFQQQRSGLYTADWSPAGLLFSIRIHGSSNLLLDS</sequence>
<dbReference type="AlphaFoldDB" id="A0A8T0W550"/>
<proteinExistence type="predicted"/>
<gene>
    <name evidence="1" type="ORF">PVAP13_2KG026732</name>
</gene>